<feature type="coiled-coil region" evidence="1">
    <location>
        <begin position="402"/>
        <end position="457"/>
    </location>
</feature>
<feature type="coiled-coil region" evidence="1">
    <location>
        <begin position="483"/>
        <end position="556"/>
    </location>
</feature>
<dbReference type="AlphaFoldDB" id="A0A7R9YUF5"/>
<evidence type="ECO:0000313" key="3">
    <source>
        <dbReference type="EMBL" id="CAD8288774.1"/>
    </source>
</evidence>
<feature type="compositionally biased region" description="Polar residues" evidence="2">
    <location>
        <begin position="600"/>
        <end position="614"/>
    </location>
</feature>
<keyword evidence="1" id="KW-0175">Coiled coil</keyword>
<reference evidence="3" key="1">
    <citation type="submission" date="2021-01" db="EMBL/GenBank/DDBJ databases">
        <authorList>
            <person name="Corre E."/>
            <person name="Pelletier E."/>
            <person name="Niang G."/>
            <person name="Scheremetjew M."/>
            <person name="Finn R."/>
            <person name="Kale V."/>
            <person name="Holt S."/>
            <person name="Cochrane G."/>
            <person name="Meng A."/>
            <person name="Brown T."/>
            <person name="Cohen L."/>
        </authorList>
    </citation>
    <scope>NUCLEOTIDE SEQUENCE</scope>
    <source>
        <strain evidence="3">CCMP219</strain>
    </source>
</reference>
<dbReference type="PANTHER" id="PTHR45615">
    <property type="entry name" value="MYOSIN HEAVY CHAIN, NON-MUSCLE"/>
    <property type="match status" value="1"/>
</dbReference>
<organism evidence="3">
    <name type="scientific">Chlamydomonas euryale</name>
    <dbReference type="NCBI Taxonomy" id="1486919"/>
    <lineage>
        <taxon>Eukaryota</taxon>
        <taxon>Viridiplantae</taxon>
        <taxon>Chlorophyta</taxon>
        <taxon>core chlorophytes</taxon>
        <taxon>Chlorophyceae</taxon>
        <taxon>CS clade</taxon>
        <taxon>Chlamydomonadales</taxon>
        <taxon>Chlamydomonadaceae</taxon>
        <taxon>Chlamydomonas</taxon>
    </lineage>
</organism>
<accession>A0A7R9YUF5</accession>
<dbReference type="Gene3D" id="1.10.287.1490">
    <property type="match status" value="1"/>
</dbReference>
<gene>
    <name evidence="3" type="ORF">CEUR00632_LOCUS8813</name>
</gene>
<feature type="coiled-coil region" evidence="1">
    <location>
        <begin position="296"/>
        <end position="372"/>
    </location>
</feature>
<evidence type="ECO:0000256" key="1">
    <source>
        <dbReference type="SAM" id="Coils"/>
    </source>
</evidence>
<dbReference type="GO" id="GO:0005737">
    <property type="term" value="C:cytoplasm"/>
    <property type="evidence" value="ECO:0007669"/>
    <property type="project" value="TreeGrafter"/>
</dbReference>
<dbReference type="PANTHER" id="PTHR45615:SF40">
    <property type="entry name" value="MYOSIN HEAVY CHAIN, NON-MUSCLE"/>
    <property type="match status" value="1"/>
</dbReference>
<protein>
    <submittedName>
        <fullName evidence="3">Uncharacterized protein</fullName>
    </submittedName>
</protein>
<dbReference type="GO" id="GO:0051015">
    <property type="term" value="F:actin filament binding"/>
    <property type="evidence" value="ECO:0007669"/>
    <property type="project" value="TreeGrafter"/>
</dbReference>
<sequence length="634" mass="69906">MAMAASMKLGKSQERIYSSGQLVQALRSGLSGVREQLGVLSILDGTASSWPGVNQALDDVEFLIDAAAHTTVKLEGDVAQAEAKYADAKSEVVTLKETLAMANTTCEELQAEGAARVAEVRQLTSKLDASTKEVAQQRQELWTLEKQRADLASELERYKQDNEFMEGEISTLRASVTEQLQQLTAYKEELAARKSDVAHLTEGNTELKKQNGGLKKHLDTNSALLRTTQAELDSTRSERAQLEKDAARLGDESARLAAELAKLQADVQRQREWSEVLKKVEGDKVREEQAAHLTSKVEFEKARSELDKRIAQLQAELEAKEQMAFSKTAEASSATKQVGIMNIQLRDLNKQISALQGELAATAKERDAAKAEALKAGQKAQAAHNALSKAHKERAEEVSAYKEQAHTDRAKMQAMYEEARKEAAVTKALSDGWARDLREAQRRLAEVEGELRTVKDAMTRRPSLNSQNAARGDAVDMALATEREREANERMEMVRQIAVLEQKNKDLSAQLSARELEMKKAKAEAQSHIKHLELQARSLQRECNESALEIQRLRGSGDRLPPLVNRVGNSLEDELQGLKRFMVSHNAADKAQMARARNGSRGNSPISSPTSTIGAQRLAPLPAERVSGMLTSSR</sequence>
<dbReference type="GO" id="GO:0016460">
    <property type="term" value="C:myosin II complex"/>
    <property type="evidence" value="ECO:0007669"/>
    <property type="project" value="TreeGrafter"/>
</dbReference>
<feature type="coiled-coil region" evidence="1">
    <location>
        <begin position="71"/>
        <end position="175"/>
    </location>
</feature>
<proteinExistence type="predicted"/>
<feature type="coiled-coil region" evidence="1">
    <location>
        <begin position="225"/>
        <end position="266"/>
    </location>
</feature>
<evidence type="ECO:0000256" key="2">
    <source>
        <dbReference type="SAM" id="MobiDB-lite"/>
    </source>
</evidence>
<dbReference type="GO" id="GO:0000146">
    <property type="term" value="F:microfilament motor activity"/>
    <property type="evidence" value="ECO:0007669"/>
    <property type="project" value="TreeGrafter"/>
</dbReference>
<dbReference type="EMBL" id="HBEC01018782">
    <property type="protein sequence ID" value="CAD8288774.1"/>
    <property type="molecule type" value="Transcribed_RNA"/>
</dbReference>
<dbReference type="GO" id="GO:0032982">
    <property type="term" value="C:myosin filament"/>
    <property type="evidence" value="ECO:0007669"/>
    <property type="project" value="TreeGrafter"/>
</dbReference>
<name>A0A7R9YUF5_9CHLO</name>
<feature type="region of interest" description="Disordered" evidence="2">
    <location>
        <begin position="590"/>
        <end position="634"/>
    </location>
</feature>